<feature type="region of interest" description="Disordered" evidence="1">
    <location>
        <begin position="1"/>
        <end position="40"/>
    </location>
</feature>
<protein>
    <submittedName>
        <fullName evidence="2">Uncharacterized protein</fullName>
    </submittedName>
</protein>
<evidence type="ECO:0000256" key="1">
    <source>
        <dbReference type="SAM" id="MobiDB-lite"/>
    </source>
</evidence>
<dbReference type="OrthoDB" id="848707at2759"/>
<keyword evidence="3" id="KW-1185">Reference proteome</keyword>
<sequence length="277" mass="31767">MSTRRKMVSARQRKPSEEAGDTSRATAERRSKHMADRTPEVHVPENLDLCRVAGIFKKIMQPRYVNFASLEDMFEGLEDLAGDTVSLKPRCAYNLATAKRMGYKMVEGRVTRTLKGQEAAEEDEDSEEEDISEEEEESEENMDISGGNEDVPYIPSEPDIQSASQVPLSQDMKDFISEQLLQCQTRITQHINTQFGELNQHLDQLKQHVDTRMDAIEQSHGHLQRHLDGMDYGLMHLRDDFQHLQNFYNPPYPTDDNFSNLTSHGPYRPTPPRDDNP</sequence>
<feature type="compositionally biased region" description="Acidic residues" evidence="1">
    <location>
        <begin position="119"/>
        <end position="142"/>
    </location>
</feature>
<organism evidence="2 3">
    <name type="scientific">Colocasia esculenta</name>
    <name type="common">Wild taro</name>
    <name type="synonym">Arum esculentum</name>
    <dbReference type="NCBI Taxonomy" id="4460"/>
    <lineage>
        <taxon>Eukaryota</taxon>
        <taxon>Viridiplantae</taxon>
        <taxon>Streptophyta</taxon>
        <taxon>Embryophyta</taxon>
        <taxon>Tracheophyta</taxon>
        <taxon>Spermatophyta</taxon>
        <taxon>Magnoliopsida</taxon>
        <taxon>Liliopsida</taxon>
        <taxon>Araceae</taxon>
        <taxon>Aroideae</taxon>
        <taxon>Colocasieae</taxon>
        <taxon>Colocasia</taxon>
    </lineage>
</organism>
<evidence type="ECO:0000313" key="2">
    <source>
        <dbReference type="EMBL" id="MQL85019.1"/>
    </source>
</evidence>
<feature type="region of interest" description="Disordered" evidence="1">
    <location>
        <begin position="114"/>
        <end position="165"/>
    </location>
</feature>
<gene>
    <name evidence="2" type="ORF">Taro_017550</name>
</gene>
<feature type="compositionally biased region" description="Basic and acidic residues" evidence="1">
    <location>
        <begin position="26"/>
        <end position="40"/>
    </location>
</feature>
<evidence type="ECO:0000313" key="3">
    <source>
        <dbReference type="Proteomes" id="UP000652761"/>
    </source>
</evidence>
<proteinExistence type="predicted"/>
<feature type="region of interest" description="Disordered" evidence="1">
    <location>
        <begin position="250"/>
        <end position="277"/>
    </location>
</feature>
<feature type="compositionally biased region" description="Basic residues" evidence="1">
    <location>
        <begin position="1"/>
        <end position="13"/>
    </location>
</feature>
<reference evidence="2" key="1">
    <citation type="submission" date="2017-07" db="EMBL/GenBank/DDBJ databases">
        <title>Taro Niue Genome Assembly and Annotation.</title>
        <authorList>
            <person name="Atibalentja N."/>
            <person name="Keating K."/>
            <person name="Fields C.J."/>
        </authorList>
    </citation>
    <scope>NUCLEOTIDE SEQUENCE</scope>
    <source>
        <strain evidence="2">Niue_2</strain>
        <tissue evidence="2">Leaf</tissue>
    </source>
</reference>
<dbReference type="AlphaFoldDB" id="A0A843UZN9"/>
<comment type="caution">
    <text evidence="2">The sequence shown here is derived from an EMBL/GenBank/DDBJ whole genome shotgun (WGS) entry which is preliminary data.</text>
</comment>
<dbReference type="EMBL" id="NMUH01000802">
    <property type="protein sequence ID" value="MQL85019.1"/>
    <property type="molecule type" value="Genomic_DNA"/>
</dbReference>
<accession>A0A843UZN9</accession>
<name>A0A843UZN9_COLES</name>
<dbReference type="Proteomes" id="UP000652761">
    <property type="component" value="Unassembled WGS sequence"/>
</dbReference>